<reference evidence="3 4" key="1">
    <citation type="submission" date="2014-03" db="EMBL/GenBank/DDBJ databases">
        <title>Draft genome sequence of Deinococcus phoenicis 1P10ME.</title>
        <authorList>
            <person name="Stepanov V.G."/>
            <person name="Vaishampayan P."/>
            <person name="Venkateswaran K."/>
            <person name="Fox G.E."/>
        </authorList>
    </citation>
    <scope>NUCLEOTIDE SEQUENCE [LARGE SCALE GENOMIC DNA]</scope>
    <source>
        <strain evidence="3 4">1P10ME</strain>
    </source>
</reference>
<feature type="compositionally biased region" description="Pro residues" evidence="1">
    <location>
        <begin position="257"/>
        <end position="271"/>
    </location>
</feature>
<feature type="compositionally biased region" description="Pro residues" evidence="1">
    <location>
        <begin position="48"/>
        <end position="62"/>
    </location>
</feature>
<organism evidence="3 4">
    <name type="scientific">Deinococcus phoenicis</name>
    <dbReference type="NCBI Taxonomy" id="1476583"/>
    <lineage>
        <taxon>Bacteria</taxon>
        <taxon>Thermotogati</taxon>
        <taxon>Deinococcota</taxon>
        <taxon>Deinococci</taxon>
        <taxon>Deinococcales</taxon>
        <taxon>Deinococcaceae</taxon>
        <taxon>Deinococcus</taxon>
    </lineage>
</organism>
<comment type="caution">
    <text evidence="3">The sequence shown here is derived from an EMBL/GenBank/DDBJ whole genome shotgun (WGS) entry which is preliminary data.</text>
</comment>
<feature type="compositionally biased region" description="Low complexity" evidence="1">
    <location>
        <begin position="296"/>
        <end position="319"/>
    </location>
</feature>
<protein>
    <submittedName>
        <fullName evidence="3">Uncharacterized protein</fullName>
    </submittedName>
</protein>
<evidence type="ECO:0000313" key="3">
    <source>
        <dbReference type="EMBL" id="EYB67301.1"/>
    </source>
</evidence>
<evidence type="ECO:0000256" key="2">
    <source>
        <dbReference type="SAM" id="Phobius"/>
    </source>
</evidence>
<sequence length="424" mass="41515">MTPTPVKPRAASLKLSREMKVLLILLLMVALIGGWYVWTSGRAADAPAPTPPATPTGDPPTADPQGNSGAGTPSAGTPDSGVTVQPDGQVDVPSLPAFGAVDGSGAATQAEQPPTPGGINPDTALAALPSANPFRPLSVDAGANGTNGAVQANAPAPSSPDTGSAPAAPMNDPRNSAPVVNDVPASSGGVLAISPIPGTRDPVTVTTPPVAGGAFPPPSLPGASSSGPEPRTVTLAPVPAPTPLPRSQPTPTATPTSPVPTPPARTAPVRPPVAGVSVPQDNIDLGGLLAQAPSQGGNVANGGTAAGSPSPAGAGTPSGQTATALPTPGTPQPITQLGGDSSETEPSTAPQSALDQLVQSRDLAFNAAVLGPVNTAIFHTRDGFLVVSVGQPLPDSAVVVREVTATSVTLALGNDTKTLELDKR</sequence>
<proteinExistence type="predicted"/>
<dbReference type="STRING" id="1476583.DEIPH_ctg044orf0010"/>
<feature type="transmembrane region" description="Helical" evidence="2">
    <location>
        <begin position="21"/>
        <end position="38"/>
    </location>
</feature>
<evidence type="ECO:0000313" key="4">
    <source>
        <dbReference type="Proteomes" id="UP000020492"/>
    </source>
</evidence>
<name>A0A016QMS3_9DEIO</name>
<feature type="region of interest" description="Disordered" evidence="1">
    <location>
        <begin position="45"/>
        <end position="350"/>
    </location>
</feature>
<keyword evidence="2" id="KW-1133">Transmembrane helix</keyword>
<gene>
    <name evidence="3" type="ORF">DEIPH_ctg044orf0010</name>
</gene>
<dbReference type="eggNOG" id="ENOG5032VNY">
    <property type="taxonomic scope" value="Bacteria"/>
</dbReference>
<dbReference type="AlphaFoldDB" id="A0A016QMS3"/>
<accession>A0A016QMS3</accession>
<dbReference type="PATRIC" id="fig|1476583.3.peg.2589"/>
<evidence type="ECO:0000256" key="1">
    <source>
        <dbReference type="SAM" id="MobiDB-lite"/>
    </source>
</evidence>
<keyword evidence="4" id="KW-1185">Reference proteome</keyword>
<keyword evidence="2" id="KW-0812">Transmembrane</keyword>
<dbReference type="EMBL" id="JHAC01000042">
    <property type="protein sequence ID" value="EYB67301.1"/>
    <property type="molecule type" value="Genomic_DNA"/>
</dbReference>
<feature type="compositionally biased region" description="Polar residues" evidence="1">
    <location>
        <begin position="65"/>
        <end position="83"/>
    </location>
</feature>
<dbReference type="PRINTS" id="PR01217">
    <property type="entry name" value="PRICHEXTENSN"/>
</dbReference>
<feature type="compositionally biased region" description="Low complexity" evidence="1">
    <location>
        <begin position="202"/>
        <end position="214"/>
    </location>
</feature>
<feature type="compositionally biased region" description="Pro residues" evidence="1">
    <location>
        <begin position="238"/>
        <end position="248"/>
    </location>
</feature>
<feature type="compositionally biased region" description="Low complexity" evidence="1">
    <location>
        <begin position="221"/>
        <end position="237"/>
    </location>
</feature>
<dbReference type="OrthoDB" id="72093at2"/>
<keyword evidence="2" id="KW-0472">Membrane</keyword>
<feature type="compositionally biased region" description="Polar residues" evidence="1">
    <location>
        <begin position="332"/>
        <end position="350"/>
    </location>
</feature>
<dbReference type="RefSeq" id="WP_034358733.1">
    <property type="nucleotide sequence ID" value="NZ_JHAC01000042.1"/>
</dbReference>
<dbReference type="Proteomes" id="UP000020492">
    <property type="component" value="Unassembled WGS sequence"/>
</dbReference>